<dbReference type="Gene3D" id="2.60.40.1180">
    <property type="entry name" value="Golgi alpha-mannosidase II"/>
    <property type="match status" value="1"/>
</dbReference>
<evidence type="ECO:0000313" key="5">
    <source>
        <dbReference type="Proteomes" id="UP000192796"/>
    </source>
</evidence>
<keyword evidence="4" id="KW-0378">Hydrolase</keyword>
<dbReference type="InterPro" id="IPR026444">
    <property type="entry name" value="Secre_tail"/>
</dbReference>
<evidence type="ECO:0000259" key="2">
    <source>
        <dbReference type="Pfam" id="PF12891"/>
    </source>
</evidence>
<dbReference type="RefSeq" id="WP_081147380.1">
    <property type="nucleotide sequence ID" value="NZ_LVYD01000044.1"/>
</dbReference>
<gene>
    <name evidence="4" type="ORF">A3860_22520</name>
</gene>
<dbReference type="Proteomes" id="UP000192796">
    <property type="component" value="Unassembled WGS sequence"/>
</dbReference>
<feature type="chain" id="PRO_5012280358" evidence="1">
    <location>
        <begin position="20"/>
        <end position="718"/>
    </location>
</feature>
<dbReference type="Gene3D" id="3.20.20.80">
    <property type="entry name" value="Glycosidases"/>
    <property type="match status" value="1"/>
</dbReference>
<reference evidence="4 5" key="1">
    <citation type="submission" date="2016-03" db="EMBL/GenBank/DDBJ databases">
        <title>Niastella vici sp. nov., isolated from farmland soil.</title>
        <authorList>
            <person name="Chen L."/>
            <person name="Wang D."/>
            <person name="Yang S."/>
            <person name="Wang G."/>
        </authorList>
    </citation>
    <scope>NUCLEOTIDE SEQUENCE [LARGE SCALE GENOMIC DNA]</scope>
    <source>
        <strain evidence="4 5">DJ57</strain>
    </source>
</reference>
<protein>
    <submittedName>
        <fullName evidence="4">Glycoside hydrolase family 44</fullName>
    </submittedName>
</protein>
<accession>A0A1V9FZG2</accession>
<evidence type="ECO:0000259" key="3">
    <source>
        <dbReference type="Pfam" id="PF18962"/>
    </source>
</evidence>
<dbReference type="OrthoDB" id="9760282at2"/>
<dbReference type="SUPFAM" id="SSF51445">
    <property type="entry name" value="(Trans)glycosidases"/>
    <property type="match status" value="1"/>
</dbReference>
<feature type="signal peptide" evidence="1">
    <location>
        <begin position="1"/>
        <end position="19"/>
    </location>
</feature>
<keyword evidence="1" id="KW-0732">Signal</keyword>
<dbReference type="InterPro" id="IPR024745">
    <property type="entry name" value="GH44_cat"/>
</dbReference>
<sequence length="718" mass="79221">MKQFSLTSLLLCLYIALNAQNVQVSVKIFNNRKAVSPYIYGRNNSITDFVGNPVSASNWQLYKDAGLNFFRENGGNNLTKHNWRLNISSHPDWYNNVYTSNWDYAAQTLLQNIPAAQGMWGFQLVGKAASTNANNFNDWAYNNSQWWSGVNQNLAGGGVINTAGGSQALVNGDPSLYLQNWNEDSTTGILNHWFGNGGLGLDSTKIRYWNMDNEPEIWSGTHDDIMPVQPSAEAFMQSYFAVAKKARALFPGIKLTGPVSPNEWQWFNWGAAPVTGSDGKRYPWLQYFIKRVAEEEQSTGIRLLDVIDLHFYPSSTSPSDVVQYHRVFFDSTYIYPEANGVHVVNGGWDNTIQIENVFGRCQKWLNQYMGPNNGVTFAVSETATQLQNNPNAVAVWYASMLGEFMNHGVEYFTPWNWETGMWETLHLFSRYNKTNSVKATSSDETNVSAYTTVNNNNDSVTIALVNRSQSLSKTVVINFSDFLAANQAAKTLTLSNLPVGTETFLSHSSNALQTATISPQNNTLQVTLAPMSITSVIVTGAAAILPQNLLSFTASKGDNKVILNFTTTNQLNLASFDVERSADGSSFTTIGTVTGEGANGQYAFIDAQPLPSINYYRLKLIDHTGGYSYSKILPVRYDKNAAITVFPNPAKEVLTVQLHLPAGAISLQIIDGMGRMMKTMLLQSSGSTLSTTIDLSGLAAGQYYIHAGSEIISFVIQK</sequence>
<evidence type="ECO:0000313" key="4">
    <source>
        <dbReference type="EMBL" id="OQP63722.1"/>
    </source>
</evidence>
<name>A0A1V9FZG2_9BACT</name>
<dbReference type="Pfam" id="PF18962">
    <property type="entry name" value="Por_Secre_tail"/>
    <property type="match status" value="1"/>
</dbReference>
<feature type="domain" description="Glycoside hydrolase family 44 catalytic" evidence="2">
    <location>
        <begin position="92"/>
        <end position="314"/>
    </location>
</feature>
<feature type="domain" description="Secretion system C-terminal sorting" evidence="3">
    <location>
        <begin position="645"/>
        <end position="711"/>
    </location>
</feature>
<dbReference type="InterPro" id="IPR017853">
    <property type="entry name" value="GH"/>
</dbReference>
<dbReference type="InterPro" id="IPR013780">
    <property type="entry name" value="Glyco_hydro_b"/>
</dbReference>
<proteinExistence type="predicted"/>
<evidence type="ECO:0000256" key="1">
    <source>
        <dbReference type="SAM" id="SignalP"/>
    </source>
</evidence>
<dbReference type="GO" id="GO:0016787">
    <property type="term" value="F:hydrolase activity"/>
    <property type="evidence" value="ECO:0007669"/>
    <property type="project" value="UniProtKB-KW"/>
</dbReference>
<dbReference type="AlphaFoldDB" id="A0A1V9FZG2"/>
<dbReference type="Pfam" id="PF12891">
    <property type="entry name" value="Glyco_hydro_44"/>
    <property type="match status" value="1"/>
</dbReference>
<comment type="caution">
    <text evidence="4">The sequence shown here is derived from an EMBL/GenBank/DDBJ whole genome shotgun (WGS) entry which is preliminary data.</text>
</comment>
<organism evidence="4 5">
    <name type="scientific">Niastella vici</name>
    <dbReference type="NCBI Taxonomy" id="1703345"/>
    <lineage>
        <taxon>Bacteria</taxon>
        <taxon>Pseudomonadati</taxon>
        <taxon>Bacteroidota</taxon>
        <taxon>Chitinophagia</taxon>
        <taxon>Chitinophagales</taxon>
        <taxon>Chitinophagaceae</taxon>
        <taxon>Niastella</taxon>
    </lineage>
</organism>
<dbReference type="EMBL" id="LVYD01000044">
    <property type="protein sequence ID" value="OQP63722.1"/>
    <property type="molecule type" value="Genomic_DNA"/>
</dbReference>
<keyword evidence="5" id="KW-1185">Reference proteome</keyword>
<dbReference type="STRING" id="1703345.A3860_22520"/>